<reference evidence="10 11" key="1">
    <citation type="submission" date="2020-04" db="EMBL/GenBank/DDBJ databases">
        <authorList>
            <person name="Wallbank WR R."/>
            <person name="Pardo Diaz C."/>
            <person name="Kozak K."/>
            <person name="Martin S."/>
            <person name="Jiggins C."/>
            <person name="Moest M."/>
            <person name="Warren A I."/>
            <person name="Byers J.R.P. K."/>
            <person name="Montejo-Kovacevich G."/>
            <person name="Yen C E."/>
        </authorList>
    </citation>
    <scope>NUCLEOTIDE SEQUENCE [LARGE SCALE GENOMIC DNA]</scope>
</reference>
<dbReference type="AlphaFoldDB" id="A0A8S1BNV7"/>
<keyword evidence="3 7" id="KW-0646">Protease inhibitor</keyword>
<dbReference type="InterPro" id="IPR008037">
    <property type="entry name" value="Pacifastin_dom"/>
</dbReference>
<evidence type="ECO:0000256" key="7">
    <source>
        <dbReference type="PROSITE-ProRule" id="PRU00776"/>
    </source>
</evidence>
<comment type="similarity">
    <text evidence="6 7">Belongs to the protease inhibitor I19 family.</text>
</comment>
<evidence type="ECO:0000313" key="11">
    <source>
        <dbReference type="Proteomes" id="UP000494106"/>
    </source>
</evidence>
<dbReference type="GO" id="GO:0005576">
    <property type="term" value="C:extracellular region"/>
    <property type="evidence" value="ECO:0007669"/>
    <property type="project" value="UniProtKB-SubCell"/>
</dbReference>
<feature type="chain" id="PRO_5035762701" description="Pacifastin domain-containing protein" evidence="8">
    <location>
        <begin position="19"/>
        <end position="92"/>
    </location>
</feature>
<sequence length="92" mass="10504">MLAGLTFLVVTVLPFVQMKAPLDEDMFLYWRRSEPSKCEPFTTHMINCNKCVCSADGTSYCTRMVCINKDDMLDKSEEGTQTDAYTDQDDSR</sequence>
<feature type="disulfide bond" evidence="7">
    <location>
        <begin position="38"/>
        <end position="53"/>
    </location>
</feature>
<dbReference type="GO" id="GO:0004867">
    <property type="term" value="F:serine-type endopeptidase inhibitor activity"/>
    <property type="evidence" value="ECO:0007669"/>
    <property type="project" value="UniProtKB-UniRule"/>
</dbReference>
<evidence type="ECO:0000259" key="9">
    <source>
        <dbReference type="PROSITE" id="PS51446"/>
    </source>
</evidence>
<comment type="subcellular location">
    <subcellularLocation>
        <location evidence="1">Secreted</location>
    </subcellularLocation>
</comment>
<dbReference type="PROSITE" id="PS51446">
    <property type="entry name" value="PACIFASTIN"/>
    <property type="match status" value="1"/>
</dbReference>
<organism evidence="10 11">
    <name type="scientific">Arctia plantaginis</name>
    <name type="common">Wood tiger moth</name>
    <name type="synonym">Phalaena plantaginis</name>
    <dbReference type="NCBI Taxonomy" id="874455"/>
    <lineage>
        <taxon>Eukaryota</taxon>
        <taxon>Metazoa</taxon>
        <taxon>Ecdysozoa</taxon>
        <taxon>Arthropoda</taxon>
        <taxon>Hexapoda</taxon>
        <taxon>Insecta</taxon>
        <taxon>Pterygota</taxon>
        <taxon>Neoptera</taxon>
        <taxon>Endopterygota</taxon>
        <taxon>Lepidoptera</taxon>
        <taxon>Glossata</taxon>
        <taxon>Ditrysia</taxon>
        <taxon>Noctuoidea</taxon>
        <taxon>Erebidae</taxon>
        <taxon>Arctiinae</taxon>
        <taxon>Arctia</taxon>
    </lineage>
</organism>
<dbReference type="InterPro" id="IPR036201">
    <property type="entry name" value="Pacifastin_dom_sf"/>
</dbReference>
<evidence type="ECO:0000256" key="2">
    <source>
        <dbReference type="ARBA" id="ARBA00022525"/>
    </source>
</evidence>
<comment type="caution">
    <text evidence="10">The sequence shown here is derived from an EMBL/GenBank/DDBJ whole genome shotgun (WGS) entry which is preliminary data.</text>
</comment>
<evidence type="ECO:0000256" key="3">
    <source>
        <dbReference type="ARBA" id="ARBA00022690"/>
    </source>
</evidence>
<evidence type="ECO:0000256" key="5">
    <source>
        <dbReference type="ARBA" id="ARBA00023157"/>
    </source>
</evidence>
<keyword evidence="4 7" id="KW-0722">Serine protease inhibitor</keyword>
<comment type="caution">
    <text evidence="7">Lacks conserved residue(s) required for the propagation of feature annotation.</text>
</comment>
<dbReference type="Pfam" id="PF05375">
    <property type="entry name" value="Pacifastin_I"/>
    <property type="match status" value="1"/>
</dbReference>
<dbReference type="SUPFAM" id="SSF57283">
    <property type="entry name" value="PMP inhibitors"/>
    <property type="match status" value="1"/>
</dbReference>
<name>A0A8S1BNV7_ARCPL</name>
<keyword evidence="11" id="KW-1185">Reference proteome</keyword>
<protein>
    <recommendedName>
        <fullName evidence="9">Pacifastin domain-containing protein</fullName>
    </recommendedName>
</protein>
<evidence type="ECO:0000256" key="6">
    <source>
        <dbReference type="ARBA" id="ARBA00029459"/>
    </source>
</evidence>
<dbReference type="EMBL" id="CADEBC010000756">
    <property type="protein sequence ID" value="CAB3260543.1"/>
    <property type="molecule type" value="Genomic_DNA"/>
</dbReference>
<accession>A0A8S1BNV7</accession>
<proteinExistence type="inferred from homology"/>
<evidence type="ECO:0000256" key="1">
    <source>
        <dbReference type="ARBA" id="ARBA00004613"/>
    </source>
</evidence>
<keyword evidence="2" id="KW-0964">Secreted</keyword>
<keyword evidence="8" id="KW-0732">Signal</keyword>
<gene>
    <name evidence="10" type="ORF">APLA_LOCUS17479</name>
</gene>
<keyword evidence="5 7" id="KW-1015">Disulfide bond</keyword>
<evidence type="ECO:0000256" key="4">
    <source>
        <dbReference type="ARBA" id="ARBA00022900"/>
    </source>
</evidence>
<dbReference type="Proteomes" id="UP000494106">
    <property type="component" value="Unassembled WGS sequence"/>
</dbReference>
<evidence type="ECO:0000256" key="8">
    <source>
        <dbReference type="SAM" id="SignalP"/>
    </source>
</evidence>
<dbReference type="OrthoDB" id="7168090at2759"/>
<evidence type="ECO:0000313" key="10">
    <source>
        <dbReference type="EMBL" id="CAB3260543.1"/>
    </source>
</evidence>
<feature type="disulfide bond" evidence="7">
    <location>
        <begin position="48"/>
        <end position="66"/>
    </location>
</feature>
<feature type="signal peptide" evidence="8">
    <location>
        <begin position="1"/>
        <end position="18"/>
    </location>
</feature>
<feature type="domain" description="Pacifastin" evidence="9">
    <location>
        <begin position="35"/>
        <end position="69"/>
    </location>
</feature>
<feature type="disulfide bond" evidence="7">
    <location>
        <begin position="51"/>
        <end position="61"/>
    </location>
</feature>